<dbReference type="EMBL" id="GG738934">
    <property type="protein sequence ID" value="EFC36253.1"/>
    <property type="molecule type" value="Genomic_DNA"/>
</dbReference>
<dbReference type="GeneID" id="8860924"/>
<dbReference type="GO" id="GO:0006633">
    <property type="term" value="P:fatty acid biosynthetic process"/>
    <property type="evidence" value="ECO:0007669"/>
    <property type="project" value="InterPro"/>
</dbReference>
<dbReference type="Proteomes" id="UP000006671">
    <property type="component" value="Unassembled WGS sequence"/>
</dbReference>
<dbReference type="AlphaFoldDB" id="D2W3U1"/>
<reference evidence="3 4" key="1">
    <citation type="journal article" date="2010" name="Cell">
        <title>The genome of Naegleria gruberi illuminates early eukaryotic versatility.</title>
        <authorList>
            <person name="Fritz-Laylin L.K."/>
            <person name="Prochnik S.E."/>
            <person name="Ginger M.L."/>
            <person name="Dacks J.B."/>
            <person name="Carpenter M.L."/>
            <person name="Field M.C."/>
            <person name="Kuo A."/>
            <person name="Paredez A."/>
            <person name="Chapman J."/>
            <person name="Pham J."/>
            <person name="Shu S."/>
            <person name="Neupane R."/>
            <person name="Cipriano M."/>
            <person name="Mancuso J."/>
            <person name="Tu H."/>
            <person name="Salamov A."/>
            <person name="Lindquist E."/>
            <person name="Shapiro H."/>
            <person name="Lucas S."/>
            <person name="Grigoriev I.V."/>
            <person name="Cande W.Z."/>
            <person name="Fulton C."/>
            <person name="Rokhsar D.S."/>
            <person name="Dawson S.C."/>
        </authorList>
    </citation>
    <scope>NUCLEOTIDE SEQUENCE [LARGE SCALE GENOMIC DNA]</scope>
    <source>
        <strain evidence="3 4">NEG-M</strain>
    </source>
</reference>
<accession>D2W3U1</accession>
<dbReference type="PANTHER" id="PTHR28641">
    <property type="match status" value="1"/>
</dbReference>
<dbReference type="VEuPathDB" id="AmoebaDB:NAEGRDRAFT_76065"/>
<dbReference type="GO" id="GO:0005759">
    <property type="term" value="C:mitochondrial matrix"/>
    <property type="evidence" value="ECO:0007669"/>
    <property type="project" value="TreeGrafter"/>
</dbReference>
<dbReference type="Pfam" id="PF05292">
    <property type="entry name" value="MCD"/>
    <property type="match status" value="1"/>
</dbReference>
<dbReference type="InterPro" id="IPR007956">
    <property type="entry name" value="Malonyl_CoA_deC_C"/>
</dbReference>
<gene>
    <name evidence="3" type="ORF">NAEGRDRAFT_76065</name>
</gene>
<dbReference type="Pfam" id="PF17408">
    <property type="entry name" value="MCD_N"/>
    <property type="match status" value="1"/>
</dbReference>
<dbReference type="PANTHER" id="PTHR28641:SF1">
    <property type="entry name" value="MALONYL-COA DECARBOXYLASE, MITOCHONDRIAL"/>
    <property type="match status" value="1"/>
</dbReference>
<dbReference type="Gene3D" id="1.20.140.90">
    <property type="entry name" value="Malonyl-CoA decarboxylase, oligemerization domain"/>
    <property type="match status" value="1"/>
</dbReference>
<dbReference type="Gene3D" id="3.40.630.150">
    <property type="entry name" value="Malonyl-CoA decarboxylase, catalytic domain"/>
    <property type="match status" value="1"/>
</dbReference>
<dbReference type="GO" id="GO:0050080">
    <property type="term" value="F:malonyl-CoA decarboxylase activity"/>
    <property type="evidence" value="ECO:0007669"/>
    <property type="project" value="InterPro"/>
</dbReference>
<sequence length="629" mass="71609">MKASHRRLSVLINHLKQTTTSNSLVAAHHRVVSHQNSFTTKTTNIHCTSLQRNFHHDFALQFNETKCNLEKQEATSFSTNFKQYWESIYSYIQKGDVSLEESIKGVVHGININNINKVEIPEDISQKLAQMYMKNLDKNGKIRFFEVMIMHFGGVPIAPLLQMMSNNVVTDNSNTLLQTLDKMKGALQNVQSSENVERNILGYLNTIQQLRTSLEPYYEKFLEQFILILMKKEISIGSQSMNGLEFVMQMRKDLLDIIATLQKQQSTPATSDYKKFILPILLSDLNTNLVRLLSSWFSPSFLECKELDWRETNAQLVEKIIHYERVHPIANMEALKNRLAPTPNRKMYGLFHAAMPRVPLVVLQVALMDSIASNMRQVHDIEKAKATPNVNTAIFYSISSTQAGLTGIELGNYLIKKVVGILQQKQLVSDNYGGDIVQFSTLSPIPSFMKWLSQKLRIECSSDLNKFHDESLLRSADVELLKKLAMEEPQLFGLTSPKECTSDLQAKELLLSLVDGIVGGGINSTTDSLHPSEKLKPLMERLCARYLYKEKHKGKALDPVGNFHLRNGACLERINWKGDLSVRRLKESYGMMVNYKYVLELVDQNHHDYVITGAKSITLGEMFDRSLLE</sequence>
<dbReference type="GO" id="GO:2001294">
    <property type="term" value="P:malonyl-CoA catabolic process"/>
    <property type="evidence" value="ECO:0007669"/>
    <property type="project" value="TreeGrafter"/>
</dbReference>
<dbReference type="InterPro" id="IPR038351">
    <property type="entry name" value="MCD_N_sf"/>
</dbReference>
<proteinExistence type="predicted"/>
<evidence type="ECO:0000259" key="2">
    <source>
        <dbReference type="Pfam" id="PF17408"/>
    </source>
</evidence>
<feature type="domain" description="Malonyl-CoA decarboxylase C-terminal" evidence="1">
    <location>
        <begin position="300"/>
        <end position="597"/>
    </location>
</feature>
<dbReference type="RefSeq" id="XP_002668997.1">
    <property type="nucleotide sequence ID" value="XM_002668951.1"/>
</dbReference>
<dbReference type="KEGG" id="ngr:NAEGRDRAFT_76065"/>
<name>D2W3U1_NAEGR</name>
<protein>
    <submittedName>
        <fullName evidence="3">Predicted protein</fullName>
    </submittedName>
</protein>
<evidence type="ECO:0000313" key="3">
    <source>
        <dbReference type="EMBL" id="EFC36253.1"/>
    </source>
</evidence>
<dbReference type="InParanoid" id="D2W3U1"/>
<dbReference type="InterPro" id="IPR042303">
    <property type="entry name" value="Malonyl_CoA_deC_C_sf"/>
</dbReference>
<dbReference type="eggNOG" id="KOG3018">
    <property type="taxonomic scope" value="Eukaryota"/>
</dbReference>
<organism evidence="4">
    <name type="scientific">Naegleria gruberi</name>
    <name type="common">Amoeba</name>
    <dbReference type="NCBI Taxonomy" id="5762"/>
    <lineage>
        <taxon>Eukaryota</taxon>
        <taxon>Discoba</taxon>
        <taxon>Heterolobosea</taxon>
        <taxon>Tetramitia</taxon>
        <taxon>Eutetramitia</taxon>
        <taxon>Vahlkampfiidae</taxon>
        <taxon>Naegleria</taxon>
    </lineage>
</organism>
<dbReference type="InterPro" id="IPR038917">
    <property type="entry name" value="Malonyl_CoA_deC"/>
</dbReference>
<dbReference type="STRING" id="5762.D2W3U1"/>
<keyword evidence="4" id="KW-1185">Reference proteome</keyword>
<dbReference type="GO" id="GO:0006085">
    <property type="term" value="P:acetyl-CoA biosynthetic process"/>
    <property type="evidence" value="ECO:0007669"/>
    <property type="project" value="TreeGrafter"/>
</dbReference>
<dbReference type="GO" id="GO:0005782">
    <property type="term" value="C:peroxisomal matrix"/>
    <property type="evidence" value="ECO:0007669"/>
    <property type="project" value="TreeGrafter"/>
</dbReference>
<evidence type="ECO:0000259" key="1">
    <source>
        <dbReference type="Pfam" id="PF05292"/>
    </source>
</evidence>
<dbReference type="InterPro" id="IPR035372">
    <property type="entry name" value="MCD_N"/>
</dbReference>
<dbReference type="OrthoDB" id="426718at2759"/>
<dbReference type="OMA" id="RNGACLE"/>
<evidence type="ECO:0000313" key="4">
    <source>
        <dbReference type="Proteomes" id="UP000006671"/>
    </source>
</evidence>
<feature type="domain" description="Malonyl-CoA decarboxylase N-terminal" evidence="2">
    <location>
        <begin position="197"/>
        <end position="297"/>
    </location>
</feature>